<name>A0A068NPY4_FIMGI</name>
<dbReference type="OrthoDB" id="9809549at2"/>
<dbReference type="GO" id="GO:0052689">
    <property type="term" value="F:carboxylic ester hydrolase activity"/>
    <property type="evidence" value="ECO:0007669"/>
    <property type="project" value="TreeGrafter"/>
</dbReference>
<evidence type="ECO:0000313" key="2">
    <source>
        <dbReference type="EMBL" id="AIE83649.1"/>
    </source>
</evidence>
<evidence type="ECO:0000259" key="1">
    <source>
        <dbReference type="Pfam" id="PF12146"/>
    </source>
</evidence>
<dbReference type="InterPro" id="IPR053145">
    <property type="entry name" value="AB_hydrolase_Est10"/>
</dbReference>
<dbReference type="Gene3D" id="3.40.50.1820">
    <property type="entry name" value="alpha/beta hydrolase"/>
    <property type="match status" value="1"/>
</dbReference>
<dbReference type="Pfam" id="PF12146">
    <property type="entry name" value="Hydrolase_4"/>
    <property type="match status" value="1"/>
</dbReference>
<dbReference type="Gene3D" id="2.30.42.10">
    <property type="match status" value="1"/>
</dbReference>
<sequence length="445" mass="49139">MRFFVFLAVTLVAVSAFASPLPRRGTLRVPLKPLAPEVLQRLKRKPQTAIQIVAPGAELPGTVKDGDIIVALNGRSFSSFGEFNDLVRGLPVGSDAKLKVLVDGKEAERTLPIVERVREVSDKYEVIYDQVVSHGHRIRTIVTRPKAAGRYPVLFWIQGINASTIDSPLSSNNYIANAMRPFAEDGFVTVRVEKPGVGDSEGGPAIEVGFDEENDIYRQALKALPGYDFVDPQRIFIFGHSMGGCHAPIIASEFPVRGIITYGTVSDSWLEWEIKSPRIQGPLAGDSLATVDGKVRKATAFYHYLFNEKRSIAWIKANHPELRAIADDESPDGKTLNPRSIRYMQECNDRNYCAYWANTGNARVLALFGENDWISLEPDQHQVAAAVNAAHPGYGTFMYVPGADHLFSKCTSMADSYARFGKGVPEFNPELVRITRAWIDKISAG</sequence>
<dbReference type="InterPro" id="IPR022742">
    <property type="entry name" value="Hydrolase_4"/>
</dbReference>
<evidence type="ECO:0000313" key="3">
    <source>
        <dbReference type="Proteomes" id="UP000027982"/>
    </source>
</evidence>
<dbReference type="KEGG" id="fgi:OP10G_0281"/>
<dbReference type="PANTHER" id="PTHR43265:SF1">
    <property type="entry name" value="ESTERASE ESTD"/>
    <property type="match status" value="1"/>
</dbReference>
<proteinExistence type="predicted"/>
<dbReference type="AlphaFoldDB" id="A0A068NPY4"/>
<dbReference type="HOGENOM" id="CLU_615039_0_0_0"/>
<dbReference type="InterPro" id="IPR029058">
    <property type="entry name" value="AB_hydrolase_fold"/>
</dbReference>
<dbReference type="RefSeq" id="WP_025227681.1">
    <property type="nucleotide sequence ID" value="NZ_CP007139.1"/>
</dbReference>
<dbReference type="STRING" id="661478.OP10G_0281"/>
<dbReference type="eggNOG" id="COG1073">
    <property type="taxonomic scope" value="Bacteria"/>
</dbReference>
<protein>
    <submittedName>
        <fullName evidence="2">Pdz domain (Also known as dhr or glgf) protein</fullName>
    </submittedName>
</protein>
<keyword evidence="3" id="KW-1185">Reference proteome</keyword>
<dbReference type="SUPFAM" id="SSF50156">
    <property type="entry name" value="PDZ domain-like"/>
    <property type="match status" value="1"/>
</dbReference>
<feature type="domain" description="Serine aminopeptidase S33" evidence="1">
    <location>
        <begin position="176"/>
        <end position="391"/>
    </location>
</feature>
<dbReference type="PANTHER" id="PTHR43265">
    <property type="entry name" value="ESTERASE ESTD"/>
    <property type="match status" value="1"/>
</dbReference>
<dbReference type="Proteomes" id="UP000027982">
    <property type="component" value="Chromosome"/>
</dbReference>
<dbReference type="InterPro" id="IPR036034">
    <property type="entry name" value="PDZ_sf"/>
</dbReference>
<gene>
    <name evidence="2" type="ORF">OP10G_0281</name>
</gene>
<dbReference type="EMBL" id="CP007139">
    <property type="protein sequence ID" value="AIE83649.1"/>
    <property type="molecule type" value="Genomic_DNA"/>
</dbReference>
<dbReference type="SUPFAM" id="SSF53474">
    <property type="entry name" value="alpha/beta-Hydrolases"/>
    <property type="match status" value="1"/>
</dbReference>
<accession>A0A068NPY4</accession>
<organism evidence="2 3">
    <name type="scientific">Fimbriimonas ginsengisoli Gsoil 348</name>
    <dbReference type="NCBI Taxonomy" id="661478"/>
    <lineage>
        <taxon>Bacteria</taxon>
        <taxon>Bacillati</taxon>
        <taxon>Armatimonadota</taxon>
        <taxon>Fimbriimonadia</taxon>
        <taxon>Fimbriimonadales</taxon>
        <taxon>Fimbriimonadaceae</taxon>
        <taxon>Fimbriimonas</taxon>
    </lineage>
</organism>
<reference evidence="2 3" key="1">
    <citation type="journal article" date="2014" name="PLoS ONE">
        <title>The first complete genome sequence of the class fimbriimonadia in the phylum armatimonadetes.</title>
        <authorList>
            <person name="Hu Z.Y."/>
            <person name="Wang Y.Z."/>
            <person name="Im W.T."/>
            <person name="Wang S.Y."/>
            <person name="Zhao G.P."/>
            <person name="Zheng H.J."/>
            <person name="Quan Z.X."/>
        </authorList>
    </citation>
    <scope>NUCLEOTIDE SEQUENCE [LARGE SCALE GENOMIC DNA]</scope>
    <source>
        <strain evidence="2">Gsoil 348</strain>
    </source>
</reference>